<comment type="caution">
    <text evidence="3">The sequence shown here is derived from an EMBL/GenBank/DDBJ whole genome shotgun (WGS) entry which is preliminary data.</text>
</comment>
<keyword evidence="4" id="KW-1185">Reference proteome</keyword>
<evidence type="ECO:0000313" key="4">
    <source>
        <dbReference type="Proteomes" id="UP001139311"/>
    </source>
</evidence>
<dbReference type="Proteomes" id="UP001139311">
    <property type="component" value="Unassembled WGS sequence"/>
</dbReference>
<dbReference type="InterPro" id="IPR005064">
    <property type="entry name" value="BUG"/>
</dbReference>
<dbReference type="Pfam" id="PF03401">
    <property type="entry name" value="TctC"/>
    <property type="match status" value="1"/>
</dbReference>
<organism evidence="3 4">
    <name type="scientific">Roseicella aerolata</name>
    <dbReference type="NCBI Taxonomy" id="2883479"/>
    <lineage>
        <taxon>Bacteria</taxon>
        <taxon>Pseudomonadati</taxon>
        <taxon>Pseudomonadota</taxon>
        <taxon>Alphaproteobacteria</taxon>
        <taxon>Acetobacterales</taxon>
        <taxon>Roseomonadaceae</taxon>
        <taxon>Roseicella</taxon>
    </lineage>
</organism>
<comment type="similarity">
    <text evidence="1">Belongs to the UPF0065 (bug) family.</text>
</comment>
<protein>
    <submittedName>
        <fullName evidence="3">Tripartite tricarboxylate transporter substrate binding protein</fullName>
    </submittedName>
</protein>
<dbReference type="PANTHER" id="PTHR42928:SF5">
    <property type="entry name" value="BLR1237 PROTEIN"/>
    <property type="match status" value="1"/>
</dbReference>
<proteinExistence type="inferred from homology"/>
<dbReference type="SUPFAM" id="SSF53850">
    <property type="entry name" value="Periplasmic binding protein-like II"/>
    <property type="match status" value="1"/>
</dbReference>
<feature type="signal peptide" evidence="2">
    <location>
        <begin position="1"/>
        <end position="29"/>
    </location>
</feature>
<dbReference type="PANTHER" id="PTHR42928">
    <property type="entry name" value="TRICARBOXYLATE-BINDING PROTEIN"/>
    <property type="match status" value="1"/>
</dbReference>
<evidence type="ECO:0000256" key="2">
    <source>
        <dbReference type="SAM" id="SignalP"/>
    </source>
</evidence>
<evidence type="ECO:0000256" key="1">
    <source>
        <dbReference type="ARBA" id="ARBA00006987"/>
    </source>
</evidence>
<keyword evidence="2" id="KW-0732">Signal</keyword>
<dbReference type="EMBL" id="JAJAQI010000018">
    <property type="protein sequence ID" value="MCB4822696.1"/>
    <property type="molecule type" value="Genomic_DNA"/>
</dbReference>
<sequence length="330" mass="34650">MLRAALRHPLLMVCACLALMLALMPAARAQAPAWPAERPVRIIIAWPPGGTTDFVSRLYARHLGELLGQSFVVENRPGGGGSIAWRAVAGARPDGYTLLLTENSLATAPPLMPDLGLDVRTDFAPVSLLVDYPSVIAVPAALPAQTLPELVALARREPGVLNFGSMGNGSSLHLYAETLQDVAGFRMTHVPYRGAGPAFTDLVAGRIQMLLAAPPTVLGAVRGGQVRVVAIGTSGGRIPALPEVPTAREAGVDFPFSYWYGLLGPKGLEPAVAARLLEGVRQVHALPEVQARFAEQGGVPLGGDGEALAKLLAEELTRWGGLIRAKGITP</sequence>
<gene>
    <name evidence="3" type="ORF">LHA35_13225</name>
</gene>
<evidence type="ECO:0000313" key="3">
    <source>
        <dbReference type="EMBL" id="MCB4822696.1"/>
    </source>
</evidence>
<accession>A0A9X1IDC8</accession>
<reference evidence="3" key="1">
    <citation type="submission" date="2021-10" db="EMBL/GenBank/DDBJ databases">
        <title>Roseicella aerolatum sp. nov., isolated from aerosols of e-waste dismantling site.</title>
        <authorList>
            <person name="Qin T."/>
        </authorList>
    </citation>
    <scope>NUCLEOTIDE SEQUENCE</scope>
    <source>
        <strain evidence="3">GB24</strain>
    </source>
</reference>
<dbReference type="AlphaFoldDB" id="A0A9X1IDC8"/>
<dbReference type="Gene3D" id="3.40.190.150">
    <property type="entry name" value="Bordetella uptake gene, domain 1"/>
    <property type="match status" value="1"/>
</dbReference>
<dbReference type="CDD" id="cd07012">
    <property type="entry name" value="PBP2_Bug_TTT"/>
    <property type="match status" value="1"/>
</dbReference>
<feature type="chain" id="PRO_5040950477" evidence="2">
    <location>
        <begin position="30"/>
        <end position="330"/>
    </location>
</feature>
<dbReference type="InterPro" id="IPR042100">
    <property type="entry name" value="Bug_dom1"/>
</dbReference>
<name>A0A9X1IDC8_9PROT</name>
<dbReference type="RefSeq" id="WP_226608747.1">
    <property type="nucleotide sequence ID" value="NZ_JAJAQI010000018.1"/>
</dbReference>
<dbReference type="PIRSF" id="PIRSF017082">
    <property type="entry name" value="YflP"/>
    <property type="match status" value="1"/>
</dbReference>
<dbReference type="Gene3D" id="3.40.190.10">
    <property type="entry name" value="Periplasmic binding protein-like II"/>
    <property type="match status" value="1"/>
</dbReference>